<evidence type="ECO:0000256" key="1">
    <source>
        <dbReference type="ARBA" id="ARBA00006484"/>
    </source>
</evidence>
<sequence>MGIPANKKTVLITGCTPGGIGHALAREFHAKGGQPGVTPTPQYPPVPSINWRPDCSHAASFSGLHVIATARRPEVLQDLGDQGMTTIALDVTKAESIAECKQKVMDLTGGRLDFLVNNA</sequence>
<dbReference type="Gene3D" id="3.40.50.720">
    <property type="entry name" value="NAD(P)-binding Rossmann-like Domain"/>
    <property type="match status" value="1"/>
</dbReference>
<dbReference type="GO" id="GO:0000140">
    <property type="term" value="F:acylglycerone-phosphate reductase (NADP+) activity"/>
    <property type="evidence" value="ECO:0007669"/>
    <property type="project" value="TreeGrafter"/>
</dbReference>
<organism evidence="3 4">
    <name type="scientific">Colletotrichum noveboracense</name>
    <dbReference type="NCBI Taxonomy" id="2664923"/>
    <lineage>
        <taxon>Eukaryota</taxon>
        <taxon>Fungi</taxon>
        <taxon>Dikarya</taxon>
        <taxon>Ascomycota</taxon>
        <taxon>Pezizomycotina</taxon>
        <taxon>Sordariomycetes</taxon>
        <taxon>Hypocreomycetidae</taxon>
        <taxon>Glomerellales</taxon>
        <taxon>Glomerellaceae</taxon>
        <taxon>Colletotrichum</taxon>
        <taxon>Colletotrichum gloeosporioides species complex</taxon>
    </lineage>
</organism>
<gene>
    <name evidence="3" type="ORF">CGXH109_LOCUS16</name>
</gene>
<keyword evidence="4" id="KW-1185">Reference proteome</keyword>
<evidence type="ECO:0000313" key="4">
    <source>
        <dbReference type="Proteomes" id="UP001152533"/>
    </source>
</evidence>
<comment type="caution">
    <text evidence="3">The sequence shown here is derived from an EMBL/GenBank/DDBJ whole genome shotgun (WGS) entry which is preliminary data.</text>
</comment>
<evidence type="ECO:0000256" key="2">
    <source>
        <dbReference type="ARBA" id="ARBA00023002"/>
    </source>
</evidence>
<dbReference type="InterPro" id="IPR036291">
    <property type="entry name" value="NAD(P)-bd_dom_sf"/>
</dbReference>
<dbReference type="GO" id="GO:0006654">
    <property type="term" value="P:phosphatidic acid biosynthetic process"/>
    <property type="evidence" value="ECO:0007669"/>
    <property type="project" value="TreeGrafter"/>
</dbReference>
<keyword evidence="2" id="KW-0560">Oxidoreductase</keyword>
<dbReference type="EMBL" id="CAMGZC010000001">
    <property type="protein sequence ID" value="CAI0640997.1"/>
    <property type="molecule type" value="Genomic_DNA"/>
</dbReference>
<dbReference type="GO" id="GO:0005811">
    <property type="term" value="C:lipid droplet"/>
    <property type="evidence" value="ECO:0007669"/>
    <property type="project" value="TreeGrafter"/>
</dbReference>
<dbReference type="GO" id="GO:0005783">
    <property type="term" value="C:endoplasmic reticulum"/>
    <property type="evidence" value="ECO:0007669"/>
    <property type="project" value="TreeGrafter"/>
</dbReference>
<dbReference type="GO" id="GO:0019433">
    <property type="term" value="P:triglyceride catabolic process"/>
    <property type="evidence" value="ECO:0007669"/>
    <property type="project" value="TreeGrafter"/>
</dbReference>
<dbReference type="PANTHER" id="PTHR44169:SF6">
    <property type="entry name" value="NADPH-DEPENDENT 1-ACYLDIHYDROXYACETONE PHOSPHATE REDUCTASE"/>
    <property type="match status" value="1"/>
</dbReference>
<name>A0A9W4RGT8_9PEZI</name>
<dbReference type="PANTHER" id="PTHR44169">
    <property type="entry name" value="NADPH-DEPENDENT 1-ACYLDIHYDROXYACETONE PHOSPHATE REDUCTASE"/>
    <property type="match status" value="1"/>
</dbReference>
<comment type="similarity">
    <text evidence="1">Belongs to the short-chain dehydrogenases/reductases (SDR) family.</text>
</comment>
<reference evidence="3" key="1">
    <citation type="submission" date="2022-08" db="EMBL/GenBank/DDBJ databases">
        <authorList>
            <person name="Giroux E."/>
            <person name="Giroux E."/>
        </authorList>
    </citation>
    <scope>NUCLEOTIDE SEQUENCE</scope>
    <source>
        <strain evidence="3">H1091258</strain>
    </source>
</reference>
<evidence type="ECO:0000313" key="3">
    <source>
        <dbReference type="EMBL" id="CAI0640997.1"/>
    </source>
</evidence>
<dbReference type="GO" id="GO:0004806">
    <property type="term" value="F:triacylglycerol lipase activity"/>
    <property type="evidence" value="ECO:0007669"/>
    <property type="project" value="TreeGrafter"/>
</dbReference>
<protein>
    <submittedName>
        <fullName evidence="3">Uncharacterized protein</fullName>
    </submittedName>
</protein>
<accession>A0A9W4RGT8</accession>
<proteinExistence type="inferred from homology"/>
<dbReference type="AlphaFoldDB" id="A0A9W4RGT8"/>
<dbReference type="Proteomes" id="UP001152533">
    <property type="component" value="Unassembled WGS sequence"/>
</dbReference>
<dbReference type="SUPFAM" id="SSF51735">
    <property type="entry name" value="NAD(P)-binding Rossmann-fold domains"/>
    <property type="match status" value="1"/>
</dbReference>